<proteinExistence type="predicted"/>
<keyword evidence="2" id="KW-1185">Reference proteome</keyword>
<dbReference type="Proteomes" id="UP001497680">
    <property type="component" value="Unassembled WGS sequence"/>
</dbReference>
<sequence>MSQPPFNFSSFPDIRDKYPGDLLVQGMYLESQVPSSFNHHLSTDGEVLVGNAVSAFVCILRHLFSHVNIRLRGDPTHTKRNPELHRQIRDVDEVANPLLRFAWSYFGSNRDSLLAQNSIMEDISKYLLEGNFGIRDLSFLSLMESPLMHQTLLQRDPFLLYDPHPLSQPIEDDTDWEVDDGRNDPVGLAKRSLITWHGQGDLGDFIANRFRTQTNTSTNRRYIWTFHNPAIIRVHYHAPATNSPRFPHLKDIRINARLRLKKSRSTVTIGPPETPMIFVLVAVVRLRLRPNDKDMIRRYSTDGSEVITPSDYSHTESNWKLGEPGRQFMLYYTERPKEKTGLTLGETAWVSPGSAENLRDAGNWFQNATVS</sequence>
<protein>
    <submittedName>
        <fullName evidence="1">Uncharacterized protein</fullName>
    </submittedName>
</protein>
<evidence type="ECO:0000313" key="2">
    <source>
        <dbReference type="Proteomes" id="UP001497680"/>
    </source>
</evidence>
<name>A0ACC0CS96_9PEZI</name>
<organism evidence="1 2">
    <name type="scientific">Hypoxylon rubiginosum</name>
    <dbReference type="NCBI Taxonomy" id="110542"/>
    <lineage>
        <taxon>Eukaryota</taxon>
        <taxon>Fungi</taxon>
        <taxon>Dikarya</taxon>
        <taxon>Ascomycota</taxon>
        <taxon>Pezizomycotina</taxon>
        <taxon>Sordariomycetes</taxon>
        <taxon>Xylariomycetidae</taxon>
        <taxon>Xylariales</taxon>
        <taxon>Hypoxylaceae</taxon>
        <taxon>Hypoxylon</taxon>
    </lineage>
</organism>
<gene>
    <name evidence="1" type="ORF">F4821DRAFT_263027</name>
</gene>
<dbReference type="EMBL" id="MU394354">
    <property type="protein sequence ID" value="KAI6083291.1"/>
    <property type="molecule type" value="Genomic_DNA"/>
</dbReference>
<reference evidence="1 2" key="1">
    <citation type="journal article" date="2022" name="New Phytol.">
        <title>Ecological generalism drives hyperdiversity of secondary metabolite gene clusters in xylarialean endophytes.</title>
        <authorList>
            <person name="Franco M.E.E."/>
            <person name="Wisecaver J.H."/>
            <person name="Arnold A.E."/>
            <person name="Ju Y.M."/>
            <person name="Slot J.C."/>
            <person name="Ahrendt S."/>
            <person name="Moore L.P."/>
            <person name="Eastman K.E."/>
            <person name="Scott K."/>
            <person name="Konkel Z."/>
            <person name="Mondo S.J."/>
            <person name="Kuo A."/>
            <person name="Hayes R.D."/>
            <person name="Haridas S."/>
            <person name="Andreopoulos B."/>
            <person name="Riley R."/>
            <person name="LaButti K."/>
            <person name="Pangilinan J."/>
            <person name="Lipzen A."/>
            <person name="Amirebrahimi M."/>
            <person name="Yan J."/>
            <person name="Adam C."/>
            <person name="Keymanesh K."/>
            <person name="Ng V."/>
            <person name="Louie K."/>
            <person name="Northen T."/>
            <person name="Drula E."/>
            <person name="Henrissat B."/>
            <person name="Hsieh H.M."/>
            <person name="Youens-Clark K."/>
            <person name="Lutzoni F."/>
            <person name="Miadlikowska J."/>
            <person name="Eastwood D.C."/>
            <person name="Hamelin R.C."/>
            <person name="Grigoriev I.V."/>
            <person name="U'Ren J.M."/>
        </authorList>
    </citation>
    <scope>NUCLEOTIDE SEQUENCE [LARGE SCALE GENOMIC DNA]</scope>
    <source>
        <strain evidence="1 2">ER1909</strain>
    </source>
</reference>
<comment type="caution">
    <text evidence="1">The sequence shown here is derived from an EMBL/GenBank/DDBJ whole genome shotgun (WGS) entry which is preliminary data.</text>
</comment>
<evidence type="ECO:0000313" key="1">
    <source>
        <dbReference type="EMBL" id="KAI6083291.1"/>
    </source>
</evidence>
<accession>A0ACC0CS96</accession>